<protein>
    <submittedName>
        <fullName evidence="1">Uncharacterized protein</fullName>
    </submittedName>
</protein>
<organism evidence="1 2">
    <name type="scientific">Russula earlei</name>
    <dbReference type="NCBI Taxonomy" id="71964"/>
    <lineage>
        <taxon>Eukaryota</taxon>
        <taxon>Fungi</taxon>
        <taxon>Dikarya</taxon>
        <taxon>Basidiomycota</taxon>
        <taxon>Agaricomycotina</taxon>
        <taxon>Agaricomycetes</taxon>
        <taxon>Russulales</taxon>
        <taxon>Russulaceae</taxon>
        <taxon>Russula</taxon>
    </lineage>
</organism>
<keyword evidence="2" id="KW-1185">Reference proteome</keyword>
<sequence>MCALVRESYREAEKVIWFQAVESPERGVILTGQPVSPGKSIFLWYLLICLLQDEQNVLFAVNPHNPILFYFDGVYLLVDPVHDNLPRNPKFSHPDTHLQTLYITLIGSSIEVQFSLTWSIGELMRGYKICGIYFFLGNVKFLVSD</sequence>
<dbReference type="EMBL" id="JAGFNK010000062">
    <property type="protein sequence ID" value="KAI9509512.1"/>
    <property type="molecule type" value="Genomic_DNA"/>
</dbReference>
<dbReference type="Proteomes" id="UP001207468">
    <property type="component" value="Unassembled WGS sequence"/>
</dbReference>
<name>A0ACC0UDC7_9AGAM</name>
<accession>A0ACC0UDC7</accession>
<reference evidence="1" key="1">
    <citation type="submission" date="2021-03" db="EMBL/GenBank/DDBJ databases">
        <title>Evolutionary priming and transition to the ectomycorrhizal habit in an iconic lineage of mushroom-forming fungi: is preadaptation a requirement?</title>
        <authorList>
            <consortium name="DOE Joint Genome Institute"/>
            <person name="Looney B.P."/>
            <person name="Miyauchi S."/>
            <person name="Morin E."/>
            <person name="Drula E."/>
            <person name="Courty P.E."/>
            <person name="Chicoki N."/>
            <person name="Fauchery L."/>
            <person name="Kohler A."/>
            <person name="Kuo A."/>
            <person name="LaButti K."/>
            <person name="Pangilinan J."/>
            <person name="Lipzen A."/>
            <person name="Riley R."/>
            <person name="Andreopoulos W."/>
            <person name="He G."/>
            <person name="Johnson J."/>
            <person name="Barry K.W."/>
            <person name="Grigoriev I.V."/>
            <person name="Nagy L."/>
            <person name="Hibbett D."/>
            <person name="Henrissat B."/>
            <person name="Matheny P.B."/>
            <person name="Labbe J."/>
            <person name="Martin A.F."/>
        </authorList>
    </citation>
    <scope>NUCLEOTIDE SEQUENCE</scope>
    <source>
        <strain evidence="1">BPL698</strain>
    </source>
</reference>
<comment type="caution">
    <text evidence="1">The sequence shown here is derived from an EMBL/GenBank/DDBJ whole genome shotgun (WGS) entry which is preliminary data.</text>
</comment>
<evidence type="ECO:0000313" key="2">
    <source>
        <dbReference type="Proteomes" id="UP001207468"/>
    </source>
</evidence>
<proteinExistence type="predicted"/>
<evidence type="ECO:0000313" key="1">
    <source>
        <dbReference type="EMBL" id="KAI9509512.1"/>
    </source>
</evidence>
<gene>
    <name evidence="1" type="ORF">F5148DRAFT_978154</name>
</gene>